<dbReference type="EMBL" id="MBFT01000684">
    <property type="protein sequence ID" value="PVU87840.1"/>
    <property type="molecule type" value="Genomic_DNA"/>
</dbReference>
<dbReference type="EC" id="2.4.2.1" evidence="5"/>
<dbReference type="CDD" id="cd09009">
    <property type="entry name" value="PNP-EcPNPII_like"/>
    <property type="match status" value="1"/>
</dbReference>
<dbReference type="UniPathway" id="UPA00606"/>
<evidence type="ECO:0000313" key="9">
    <source>
        <dbReference type="Proteomes" id="UP000245699"/>
    </source>
</evidence>
<dbReference type="AlphaFoldDB" id="A0A2T9YBU6"/>
<comment type="pathway">
    <text evidence="1 5">Purine metabolism; purine nucleoside salvage.</text>
</comment>
<comment type="function">
    <text evidence="5">The purine nucleoside phosphorylases catalyze the phosphorolytic breakdown of the N-glycosidic bond in the beta-(deoxy)ribonucleoside molecules, with the formation of the corresponding free purine bases and pentose-1-phosphate.</text>
</comment>
<keyword evidence="3 5" id="KW-0328">Glycosyltransferase</keyword>
<sequence>MIDSVPLSTCNDAVDYLKTLLPPDFVPKIGIVCGTGLNRIADLIEESRVEVLSTQIPGFVHNTVLTKTPAKLIFGIIEDTPVVAMVGACKYYEGYTLRQITLPIRVMKLLGVSILITTNASAGIDPEFKVGDIGIFEDHISFPSISGLNPLVGPNYSKMGPRFFSMTDAYSFRLRKLAFKVWLESPELIKRKVELKDCIYCYTVGPSFETKAECDVIRTLGGDVVGSSTIPEVQVARHCNLEVLSLTLVTTIAHEYKRVSAKEAAIAELAGKKFASEGSNVDDLPHSEADVKLIFTRTTDICNIIRKVVKEL</sequence>
<dbReference type="OrthoDB" id="10261782at2759"/>
<reference evidence="8 9" key="1">
    <citation type="journal article" date="2018" name="MBio">
        <title>Comparative Genomics Reveals the Core Gene Toolbox for the Fungus-Insect Symbiosis.</title>
        <authorList>
            <person name="Wang Y."/>
            <person name="Stata M."/>
            <person name="Wang W."/>
            <person name="Stajich J.E."/>
            <person name="White M.M."/>
            <person name="Moncalvo J.M."/>
        </authorList>
    </citation>
    <scope>NUCLEOTIDE SEQUENCE [LARGE SCALE GENOMIC DNA]</scope>
    <source>
        <strain evidence="8 9">AUS-77-4</strain>
    </source>
</reference>
<feature type="domain" description="Nucleoside phosphorylase" evidence="6">
    <location>
        <begin position="28"/>
        <end position="255"/>
    </location>
</feature>
<dbReference type="NCBIfam" id="NF006054">
    <property type="entry name" value="PRK08202.1"/>
    <property type="match status" value="1"/>
</dbReference>
<evidence type="ECO:0000256" key="5">
    <source>
        <dbReference type="PIRNR" id="PIRNR000477"/>
    </source>
</evidence>
<dbReference type="InterPro" id="IPR011268">
    <property type="entry name" value="Purine_phosphorylase"/>
</dbReference>
<dbReference type="PANTHER" id="PTHR11904">
    <property type="entry name" value="METHYLTHIOADENOSINE/PURINE NUCLEOSIDE PHOSPHORYLASE"/>
    <property type="match status" value="1"/>
</dbReference>
<dbReference type="GO" id="GO:0004731">
    <property type="term" value="F:purine-nucleoside phosphorylase activity"/>
    <property type="evidence" value="ECO:0007669"/>
    <property type="project" value="UniProtKB-EC"/>
</dbReference>
<dbReference type="InterPro" id="IPR000845">
    <property type="entry name" value="Nucleoside_phosphorylase_d"/>
</dbReference>
<organism evidence="8 9">
    <name type="scientific">Furculomyces boomerangus</name>
    <dbReference type="NCBI Taxonomy" id="61424"/>
    <lineage>
        <taxon>Eukaryota</taxon>
        <taxon>Fungi</taxon>
        <taxon>Fungi incertae sedis</taxon>
        <taxon>Zoopagomycota</taxon>
        <taxon>Kickxellomycotina</taxon>
        <taxon>Harpellomycetes</taxon>
        <taxon>Harpellales</taxon>
        <taxon>Harpellaceae</taxon>
        <taxon>Furculomyces</taxon>
    </lineage>
</organism>
<dbReference type="Pfam" id="PF01048">
    <property type="entry name" value="PNP_UDP_1"/>
    <property type="match status" value="1"/>
</dbReference>
<dbReference type="NCBIfam" id="TIGR01697">
    <property type="entry name" value="PNPH-PUNA-XAPA"/>
    <property type="match status" value="1"/>
</dbReference>
<evidence type="ECO:0000259" key="6">
    <source>
        <dbReference type="Pfam" id="PF01048"/>
    </source>
</evidence>
<gene>
    <name evidence="8" type="ORF">BB559_004929</name>
    <name evidence="7" type="ORF">BB559_005868</name>
</gene>
<proteinExistence type="inferred from homology"/>
<accession>A0A2T9YBU6</accession>
<protein>
    <recommendedName>
        <fullName evidence="5">Purine nucleoside phosphorylase</fullName>
        <ecNumber evidence="5">2.4.2.1</ecNumber>
    </recommendedName>
    <alternativeName>
        <fullName evidence="5">Inosine-guanosine phosphorylase</fullName>
    </alternativeName>
</protein>
<dbReference type="SUPFAM" id="SSF53167">
    <property type="entry name" value="Purine and uridine phosphorylases"/>
    <property type="match status" value="1"/>
</dbReference>
<name>A0A2T9YBU6_9FUNG</name>
<evidence type="ECO:0000256" key="4">
    <source>
        <dbReference type="ARBA" id="ARBA00022679"/>
    </source>
</evidence>
<dbReference type="EMBL" id="MBFT01000521">
    <property type="protein sequence ID" value="PVU89816.1"/>
    <property type="molecule type" value="Genomic_DNA"/>
</dbReference>
<keyword evidence="9" id="KW-1185">Reference proteome</keyword>
<dbReference type="PANTHER" id="PTHR11904:SF9">
    <property type="entry name" value="PURINE NUCLEOSIDE PHOSPHORYLASE-RELATED"/>
    <property type="match status" value="1"/>
</dbReference>
<comment type="caution">
    <text evidence="8">The sequence shown here is derived from an EMBL/GenBank/DDBJ whole genome shotgun (WGS) entry which is preliminary data.</text>
</comment>
<dbReference type="InterPro" id="IPR035994">
    <property type="entry name" value="Nucleoside_phosphorylase_sf"/>
</dbReference>
<evidence type="ECO:0000256" key="2">
    <source>
        <dbReference type="ARBA" id="ARBA00006751"/>
    </source>
</evidence>
<dbReference type="STRING" id="61424.A0A2T9YBU6"/>
<dbReference type="GO" id="GO:0005737">
    <property type="term" value="C:cytoplasm"/>
    <property type="evidence" value="ECO:0007669"/>
    <property type="project" value="TreeGrafter"/>
</dbReference>
<dbReference type="PIRSF" id="PIRSF000477">
    <property type="entry name" value="PurNPase"/>
    <property type="match status" value="1"/>
</dbReference>
<evidence type="ECO:0000256" key="1">
    <source>
        <dbReference type="ARBA" id="ARBA00005058"/>
    </source>
</evidence>
<dbReference type="Proteomes" id="UP000245699">
    <property type="component" value="Unassembled WGS sequence"/>
</dbReference>
<evidence type="ECO:0000313" key="7">
    <source>
        <dbReference type="EMBL" id="PVU87840.1"/>
    </source>
</evidence>
<keyword evidence="4 5" id="KW-0808">Transferase</keyword>
<dbReference type="Gene3D" id="3.40.50.1580">
    <property type="entry name" value="Nucleoside phosphorylase domain"/>
    <property type="match status" value="1"/>
</dbReference>
<comment type="similarity">
    <text evidence="2 5">Belongs to the PNP/MTAP phosphorylase family.</text>
</comment>
<evidence type="ECO:0000313" key="8">
    <source>
        <dbReference type="EMBL" id="PVU89816.1"/>
    </source>
</evidence>
<dbReference type="GO" id="GO:0009116">
    <property type="term" value="P:nucleoside metabolic process"/>
    <property type="evidence" value="ECO:0007669"/>
    <property type="project" value="InterPro"/>
</dbReference>
<evidence type="ECO:0000256" key="3">
    <source>
        <dbReference type="ARBA" id="ARBA00022676"/>
    </source>
</evidence>